<organism evidence="1">
    <name type="scientific">marine sediment metagenome</name>
    <dbReference type="NCBI Taxonomy" id="412755"/>
    <lineage>
        <taxon>unclassified sequences</taxon>
        <taxon>metagenomes</taxon>
        <taxon>ecological metagenomes</taxon>
    </lineage>
</organism>
<sequence length="92" mass="10603">MPEFFVYANSNAAPFVSDSSREFVEASTPKEALRVFRKNYTHPCGLFAAAVYADANAYHKQDKPLVCWLSRKAKKQEENWWRKIKKGEESDA</sequence>
<name>A0A0F9ACE6_9ZZZZ</name>
<reference evidence="1" key="1">
    <citation type="journal article" date="2015" name="Nature">
        <title>Complex archaea that bridge the gap between prokaryotes and eukaryotes.</title>
        <authorList>
            <person name="Spang A."/>
            <person name="Saw J.H."/>
            <person name="Jorgensen S.L."/>
            <person name="Zaremba-Niedzwiedzka K."/>
            <person name="Martijn J."/>
            <person name="Lind A.E."/>
            <person name="van Eijk R."/>
            <person name="Schleper C."/>
            <person name="Guy L."/>
            <person name="Ettema T.J."/>
        </authorList>
    </citation>
    <scope>NUCLEOTIDE SEQUENCE</scope>
</reference>
<dbReference type="EMBL" id="LAZR01046695">
    <property type="protein sequence ID" value="KKK95935.1"/>
    <property type="molecule type" value="Genomic_DNA"/>
</dbReference>
<evidence type="ECO:0000313" key="1">
    <source>
        <dbReference type="EMBL" id="KKK95935.1"/>
    </source>
</evidence>
<proteinExistence type="predicted"/>
<protein>
    <submittedName>
        <fullName evidence="1">Uncharacterized protein</fullName>
    </submittedName>
</protein>
<accession>A0A0F9ACE6</accession>
<comment type="caution">
    <text evidence="1">The sequence shown here is derived from an EMBL/GenBank/DDBJ whole genome shotgun (WGS) entry which is preliminary data.</text>
</comment>
<dbReference type="AlphaFoldDB" id="A0A0F9ACE6"/>
<gene>
    <name evidence="1" type="ORF">LCGC14_2667850</name>
</gene>